<keyword evidence="3" id="KW-0378">Hydrolase</keyword>
<evidence type="ECO:0000313" key="4">
    <source>
        <dbReference type="Proteomes" id="UP000199513"/>
    </source>
</evidence>
<protein>
    <submittedName>
        <fullName evidence="3">Endonuclease, Uma2 family (Restriction endonuclease fold)</fullName>
    </submittedName>
</protein>
<dbReference type="SUPFAM" id="SSF52980">
    <property type="entry name" value="Restriction endonuclease-like"/>
    <property type="match status" value="1"/>
</dbReference>
<feature type="domain" description="Putative restriction endonuclease" evidence="2">
    <location>
        <begin position="26"/>
        <end position="162"/>
    </location>
</feature>
<evidence type="ECO:0000256" key="1">
    <source>
        <dbReference type="SAM" id="MobiDB-lite"/>
    </source>
</evidence>
<reference evidence="3 4" key="1">
    <citation type="submission" date="2016-10" db="EMBL/GenBank/DDBJ databases">
        <authorList>
            <person name="de Groot N.N."/>
        </authorList>
    </citation>
    <scope>NUCLEOTIDE SEQUENCE [LARGE SCALE GENOMIC DNA]</scope>
    <source>
        <strain>GEY</strain>
        <strain evidence="4">DSM 9560</strain>
    </source>
</reference>
<gene>
    <name evidence="3" type="ORF">SAMN04488541_1001124</name>
</gene>
<keyword evidence="4" id="KW-1185">Reference proteome</keyword>
<dbReference type="AlphaFoldDB" id="A0A1I2ADC3"/>
<evidence type="ECO:0000313" key="3">
    <source>
        <dbReference type="EMBL" id="SFE41882.1"/>
    </source>
</evidence>
<name>A0A1I2ADC3_9BACT</name>
<keyword evidence="3" id="KW-0540">Nuclease</keyword>
<dbReference type="PANTHER" id="PTHR33352">
    <property type="entry name" value="SLR1095 PROTEIN"/>
    <property type="match status" value="1"/>
</dbReference>
<keyword evidence="3" id="KW-0255">Endonuclease</keyword>
<accession>A0A1I2ADC3</accession>
<dbReference type="CDD" id="cd06260">
    <property type="entry name" value="DUF820-like"/>
    <property type="match status" value="1"/>
</dbReference>
<organism evidence="3 4">
    <name type="scientific">Thermoflexibacter ruber</name>
    <dbReference type="NCBI Taxonomy" id="1003"/>
    <lineage>
        <taxon>Bacteria</taxon>
        <taxon>Pseudomonadati</taxon>
        <taxon>Bacteroidota</taxon>
        <taxon>Cytophagia</taxon>
        <taxon>Cytophagales</taxon>
        <taxon>Thermoflexibacteraceae</taxon>
        <taxon>Thermoflexibacter</taxon>
    </lineage>
</organism>
<dbReference type="GO" id="GO:0004519">
    <property type="term" value="F:endonuclease activity"/>
    <property type="evidence" value="ECO:0007669"/>
    <property type="project" value="UniProtKB-KW"/>
</dbReference>
<proteinExistence type="predicted"/>
<evidence type="ECO:0000259" key="2">
    <source>
        <dbReference type="Pfam" id="PF05685"/>
    </source>
</evidence>
<dbReference type="InterPro" id="IPR012296">
    <property type="entry name" value="Nuclease_put_TT1808"/>
</dbReference>
<sequence>MENMTVVDFVIEPPNVEHLVTEDDTPVDNIFSEKQQRLLVDALFASMPFGDRPFVASANVGIYYGINKPAVVPDMFVSLDVNYPPDIWEKANRVYMIWQIGKNPDVVIEIVSNAVGNEGGKKFDIYANIGIPYYVVLDPLLFINKQVLNIYENRGGYYYHKENQFLERIGLGLTLWRGKYEEREDEWLRWTDSSGNLLLTGVESTLLEKQRTNAEKQRADAEKQRADAEKQRADKLAEKLKALGINPED</sequence>
<dbReference type="Proteomes" id="UP000199513">
    <property type="component" value="Unassembled WGS sequence"/>
</dbReference>
<dbReference type="RefSeq" id="WP_091538317.1">
    <property type="nucleotide sequence ID" value="NZ_FONY01000001.1"/>
</dbReference>
<dbReference type="InterPro" id="IPR011335">
    <property type="entry name" value="Restrct_endonuc-II-like"/>
</dbReference>
<dbReference type="EMBL" id="FONY01000001">
    <property type="protein sequence ID" value="SFE41882.1"/>
    <property type="molecule type" value="Genomic_DNA"/>
</dbReference>
<dbReference type="Pfam" id="PF05685">
    <property type="entry name" value="Uma2"/>
    <property type="match status" value="1"/>
</dbReference>
<dbReference type="PANTHER" id="PTHR33352:SF3">
    <property type="entry name" value="SLR1612 PROTEIN"/>
    <property type="match status" value="1"/>
</dbReference>
<dbReference type="OrthoDB" id="9808428at2"/>
<feature type="region of interest" description="Disordered" evidence="1">
    <location>
        <begin position="209"/>
        <end position="231"/>
    </location>
</feature>
<dbReference type="STRING" id="1003.SAMN04488541_1001124"/>
<dbReference type="InterPro" id="IPR008538">
    <property type="entry name" value="Uma2"/>
</dbReference>
<dbReference type="Gene3D" id="3.90.1570.10">
    <property type="entry name" value="tt1808, chain A"/>
    <property type="match status" value="1"/>
</dbReference>